<feature type="non-terminal residue" evidence="1">
    <location>
        <position position="1"/>
    </location>
</feature>
<dbReference type="AlphaFoldDB" id="V4KM58"/>
<dbReference type="Gramene" id="ESQ28393">
    <property type="protein sequence ID" value="ESQ28393"/>
    <property type="gene ID" value="EUTSA_v10019564mg"/>
</dbReference>
<gene>
    <name evidence="1" type="ORF">EUTSA_v10019564mg</name>
</gene>
<dbReference type="Proteomes" id="UP000030689">
    <property type="component" value="Unassembled WGS sequence"/>
</dbReference>
<dbReference type="OMA" id="RIQIMKP"/>
<sequence>EEHLSGDGSRFSCMEDTEEMLQELSMKGEFVFGSFWRQGDPTNDFDFGNSQYEIAKDSDHSLSLLISQDVLLDSRIQIMKP</sequence>
<evidence type="ECO:0000313" key="2">
    <source>
        <dbReference type="Proteomes" id="UP000030689"/>
    </source>
</evidence>
<reference evidence="1 2" key="1">
    <citation type="journal article" date="2013" name="Front. Plant Sci.">
        <title>The Reference Genome of the Halophytic Plant Eutrema salsugineum.</title>
        <authorList>
            <person name="Yang R."/>
            <person name="Jarvis D.E."/>
            <person name="Chen H."/>
            <person name="Beilstein M.A."/>
            <person name="Grimwood J."/>
            <person name="Jenkins J."/>
            <person name="Shu S."/>
            <person name="Prochnik S."/>
            <person name="Xin M."/>
            <person name="Ma C."/>
            <person name="Schmutz J."/>
            <person name="Wing R.A."/>
            <person name="Mitchell-Olds T."/>
            <person name="Schumaker K.S."/>
            <person name="Wang X."/>
        </authorList>
    </citation>
    <scope>NUCLEOTIDE SEQUENCE [LARGE SCALE GENOMIC DNA]</scope>
</reference>
<dbReference type="KEGG" id="eus:EUTSA_v10019564mg"/>
<organism evidence="1 2">
    <name type="scientific">Eutrema salsugineum</name>
    <name type="common">Saltwater cress</name>
    <name type="synonym">Sisymbrium salsugineum</name>
    <dbReference type="NCBI Taxonomy" id="72664"/>
    <lineage>
        <taxon>Eukaryota</taxon>
        <taxon>Viridiplantae</taxon>
        <taxon>Streptophyta</taxon>
        <taxon>Embryophyta</taxon>
        <taxon>Tracheophyta</taxon>
        <taxon>Spermatophyta</taxon>
        <taxon>Magnoliopsida</taxon>
        <taxon>eudicotyledons</taxon>
        <taxon>Gunneridae</taxon>
        <taxon>Pentapetalae</taxon>
        <taxon>rosids</taxon>
        <taxon>malvids</taxon>
        <taxon>Brassicales</taxon>
        <taxon>Brassicaceae</taxon>
        <taxon>Eutremeae</taxon>
        <taxon>Eutrema</taxon>
    </lineage>
</organism>
<keyword evidence="2" id="KW-1185">Reference proteome</keyword>
<accession>V4KM58</accession>
<protein>
    <submittedName>
        <fullName evidence="1">Uncharacterized protein</fullName>
    </submittedName>
</protein>
<dbReference type="EMBL" id="KI517953">
    <property type="protein sequence ID" value="ESQ28393.1"/>
    <property type="molecule type" value="Genomic_DNA"/>
</dbReference>
<evidence type="ECO:0000313" key="1">
    <source>
        <dbReference type="EMBL" id="ESQ28393.1"/>
    </source>
</evidence>
<proteinExistence type="predicted"/>
<name>V4KM58_EUTSA</name>